<dbReference type="AlphaFoldDB" id="A7NKD0"/>
<dbReference type="SUPFAM" id="SSF51556">
    <property type="entry name" value="Metallo-dependent hydrolases"/>
    <property type="match status" value="1"/>
</dbReference>
<keyword evidence="2" id="KW-0378">Hydrolase</keyword>
<keyword evidence="3" id="KW-1185">Reference proteome</keyword>
<evidence type="ECO:0000313" key="2">
    <source>
        <dbReference type="EMBL" id="ABU57950.1"/>
    </source>
</evidence>
<dbReference type="Gene3D" id="2.30.40.10">
    <property type="entry name" value="Urease, subunit C, domain 1"/>
    <property type="match status" value="1"/>
</dbReference>
<sequence length="549" mass="58634">MTICKSFQHHSEAMIPDTILSGATIYPMVTAPMTCGAIAIGGDRILAAGPADDIEALAGASTRTVRLPSEYAVIPAFHDSHQHLLSYVRSRTRVALWDTTSIAALLERLRAEAMRRPPGEWIVAVGHDQGRLTERRHPTRAELDAAVPGHPLLIYRACNHVALANSVALTRAGITAATPDPPGGRIERDSDGSPTGVLLEAAMALAMHVVEAPSIDWHAGVRDAAREYHKRGIVAIGEAALGHIAGLHDLKIVNDLIRDGGTGLRMYALAYGAVAEAMLQAAEAGESQEAWRNDAWLRFGAIKYFADGTLGGGTAWLSEGYGDEPGNSGFPLVPAEELDARVLRAHRAGFQVAIHAIGDAAVAMALDAYERALTAYPRANHRHRIEHVEVVHAGLPERFARLEVIAAIQSCFTWWEEGDVTRLGPGLAPWGHAWGALQRAGVILANGSDNPVLPDFAPLQGIAAAVTRKAHNGRTIAAHQAIGLMDALRSYTWGSAYAAFAEHEQGALAPGMYADIAVLDGDPLTVEPERIPEISVVMTIAGGKIMYEQ</sequence>
<dbReference type="InterPro" id="IPR013108">
    <property type="entry name" value="Amidohydro_3"/>
</dbReference>
<dbReference type="PANTHER" id="PTHR22642">
    <property type="entry name" value="IMIDAZOLONEPROPIONASE"/>
    <property type="match status" value="1"/>
</dbReference>
<feature type="domain" description="Amidohydrolase 3" evidence="1">
    <location>
        <begin position="73"/>
        <end position="547"/>
    </location>
</feature>
<evidence type="ECO:0000259" key="1">
    <source>
        <dbReference type="Pfam" id="PF07969"/>
    </source>
</evidence>
<dbReference type="PANTHER" id="PTHR22642:SF2">
    <property type="entry name" value="PROTEIN LONG AFTER FAR-RED 3"/>
    <property type="match status" value="1"/>
</dbReference>
<dbReference type="HOGENOM" id="CLU_009942_3_1_0"/>
<dbReference type="Proteomes" id="UP000000263">
    <property type="component" value="Chromosome"/>
</dbReference>
<organism evidence="2 3">
    <name type="scientific">Roseiflexus castenholzii (strain DSM 13941 / HLO8)</name>
    <dbReference type="NCBI Taxonomy" id="383372"/>
    <lineage>
        <taxon>Bacteria</taxon>
        <taxon>Bacillati</taxon>
        <taxon>Chloroflexota</taxon>
        <taxon>Chloroflexia</taxon>
        <taxon>Chloroflexales</taxon>
        <taxon>Roseiflexineae</taxon>
        <taxon>Roseiflexaceae</taxon>
        <taxon>Roseiflexus</taxon>
    </lineage>
</organism>
<dbReference type="KEGG" id="rca:Rcas_1859"/>
<gene>
    <name evidence="2" type="ordered locus">Rcas_1859</name>
</gene>
<dbReference type="InterPro" id="IPR033932">
    <property type="entry name" value="YtcJ-like"/>
</dbReference>
<dbReference type="SUPFAM" id="SSF51338">
    <property type="entry name" value="Composite domain of metallo-dependent hydrolases"/>
    <property type="match status" value="1"/>
</dbReference>
<accession>A7NKD0</accession>
<dbReference type="Gene3D" id="3.10.310.70">
    <property type="match status" value="1"/>
</dbReference>
<dbReference type="STRING" id="383372.Rcas_1859"/>
<proteinExistence type="predicted"/>
<dbReference type="GO" id="GO:0016810">
    <property type="term" value="F:hydrolase activity, acting on carbon-nitrogen (but not peptide) bonds"/>
    <property type="evidence" value="ECO:0007669"/>
    <property type="project" value="InterPro"/>
</dbReference>
<evidence type="ECO:0000313" key="3">
    <source>
        <dbReference type="Proteomes" id="UP000000263"/>
    </source>
</evidence>
<dbReference type="CDD" id="cd01300">
    <property type="entry name" value="YtcJ_like"/>
    <property type="match status" value="1"/>
</dbReference>
<dbReference type="InterPro" id="IPR011059">
    <property type="entry name" value="Metal-dep_hydrolase_composite"/>
</dbReference>
<dbReference type="Gene3D" id="3.20.20.140">
    <property type="entry name" value="Metal-dependent hydrolases"/>
    <property type="match status" value="1"/>
</dbReference>
<protein>
    <submittedName>
        <fullName evidence="2">Amidohydrolase 3</fullName>
    </submittedName>
</protein>
<dbReference type="Pfam" id="PF07969">
    <property type="entry name" value="Amidohydro_3"/>
    <property type="match status" value="1"/>
</dbReference>
<dbReference type="EMBL" id="CP000804">
    <property type="protein sequence ID" value="ABU57950.1"/>
    <property type="molecule type" value="Genomic_DNA"/>
</dbReference>
<reference evidence="2 3" key="1">
    <citation type="submission" date="2007-08" db="EMBL/GenBank/DDBJ databases">
        <title>Complete sequence of Roseiflexus castenholzii DSM 13941.</title>
        <authorList>
            <consortium name="US DOE Joint Genome Institute"/>
            <person name="Copeland A."/>
            <person name="Lucas S."/>
            <person name="Lapidus A."/>
            <person name="Barry K."/>
            <person name="Glavina del Rio T."/>
            <person name="Dalin E."/>
            <person name="Tice H."/>
            <person name="Pitluck S."/>
            <person name="Thompson L.S."/>
            <person name="Brettin T."/>
            <person name="Bruce D."/>
            <person name="Detter J.C."/>
            <person name="Han C."/>
            <person name="Tapia R."/>
            <person name="Schmutz J."/>
            <person name="Larimer F."/>
            <person name="Land M."/>
            <person name="Hauser L."/>
            <person name="Kyrpides N."/>
            <person name="Mikhailova N."/>
            <person name="Bryant D.A."/>
            <person name="Hanada S."/>
            <person name="Tsukatani Y."/>
            <person name="Richardson P."/>
        </authorList>
    </citation>
    <scope>NUCLEOTIDE SEQUENCE [LARGE SCALE GENOMIC DNA]</scope>
    <source>
        <strain evidence="3">DSM 13941 / HLO8</strain>
    </source>
</reference>
<dbReference type="InterPro" id="IPR032466">
    <property type="entry name" value="Metal_Hydrolase"/>
</dbReference>
<dbReference type="eggNOG" id="COG1574">
    <property type="taxonomic scope" value="Bacteria"/>
</dbReference>
<name>A7NKD0_ROSCS</name>